<evidence type="ECO:0000313" key="2">
    <source>
        <dbReference type="Proteomes" id="UP001141327"/>
    </source>
</evidence>
<dbReference type="Proteomes" id="UP001141327">
    <property type="component" value="Unassembled WGS sequence"/>
</dbReference>
<gene>
    <name evidence="1" type="ORF">PAPYR_1287</name>
</gene>
<sequence length="270" mass="29617">MDDQALRDLFSLTAIKARNLSQALRPNDLEALNYILYSTPHGIEFCSRALSTPEGARDFSSMISDIGVFAKNHPDLLSRLAEVMVPEVQQCIFTSYPDRCRIFGPALDTLIRSPDLFIDIMKSFLRVQWLGNYWNLVIDWFTGHLTALPPVVVDLLLACPACSVAHLQKIIAAGANKPENLLLAIRSLSPRRAVLTEAELQFFCTAMMGRPIEPSRLESNKAALTAFAQSPLAGPHASSLVLHPPPTAVCTGCPLGVGCDLNDFRLGFLL</sequence>
<comment type="caution">
    <text evidence="1">The sequence shown here is derived from an EMBL/GenBank/DDBJ whole genome shotgun (WGS) entry which is preliminary data.</text>
</comment>
<evidence type="ECO:0000313" key="1">
    <source>
        <dbReference type="EMBL" id="KAJ4462109.1"/>
    </source>
</evidence>
<evidence type="ECO:0008006" key="3">
    <source>
        <dbReference type="Google" id="ProtNLM"/>
    </source>
</evidence>
<accession>A0ABQ8UXK0</accession>
<keyword evidence="2" id="KW-1185">Reference proteome</keyword>
<protein>
    <recommendedName>
        <fullName evidence="3">Symplekin C-terminal domain-containing protein</fullName>
    </recommendedName>
</protein>
<reference evidence="1" key="1">
    <citation type="journal article" date="2022" name="bioRxiv">
        <title>Genomics of Preaxostyla Flagellates Illuminates Evolutionary Transitions and the Path Towards Mitochondrial Loss.</title>
        <authorList>
            <person name="Novak L.V.F."/>
            <person name="Treitli S.C."/>
            <person name="Pyrih J."/>
            <person name="Halakuc P."/>
            <person name="Pipaliya S.V."/>
            <person name="Vacek V."/>
            <person name="Brzon O."/>
            <person name="Soukal P."/>
            <person name="Eme L."/>
            <person name="Dacks J.B."/>
            <person name="Karnkowska A."/>
            <person name="Elias M."/>
            <person name="Hampl V."/>
        </authorList>
    </citation>
    <scope>NUCLEOTIDE SEQUENCE</scope>
    <source>
        <strain evidence="1">RCP-MX</strain>
    </source>
</reference>
<name>A0ABQ8UXK0_9EUKA</name>
<organism evidence="1 2">
    <name type="scientific">Paratrimastix pyriformis</name>
    <dbReference type="NCBI Taxonomy" id="342808"/>
    <lineage>
        <taxon>Eukaryota</taxon>
        <taxon>Metamonada</taxon>
        <taxon>Preaxostyla</taxon>
        <taxon>Paratrimastigidae</taxon>
        <taxon>Paratrimastix</taxon>
    </lineage>
</organism>
<proteinExistence type="predicted"/>
<dbReference type="EMBL" id="JAPMOS010000004">
    <property type="protein sequence ID" value="KAJ4462109.1"/>
    <property type="molecule type" value="Genomic_DNA"/>
</dbReference>